<proteinExistence type="predicted"/>
<reference evidence="2" key="1">
    <citation type="journal article" date="2023" name="Mol. Phylogenet. Evol.">
        <title>Genome-scale phylogeny and comparative genomics of the fungal order Sordariales.</title>
        <authorList>
            <person name="Hensen N."/>
            <person name="Bonometti L."/>
            <person name="Westerberg I."/>
            <person name="Brannstrom I.O."/>
            <person name="Guillou S."/>
            <person name="Cros-Aarteil S."/>
            <person name="Calhoun S."/>
            <person name="Haridas S."/>
            <person name="Kuo A."/>
            <person name="Mondo S."/>
            <person name="Pangilinan J."/>
            <person name="Riley R."/>
            <person name="LaButti K."/>
            <person name="Andreopoulos B."/>
            <person name="Lipzen A."/>
            <person name="Chen C."/>
            <person name="Yan M."/>
            <person name="Daum C."/>
            <person name="Ng V."/>
            <person name="Clum A."/>
            <person name="Steindorff A."/>
            <person name="Ohm R.A."/>
            <person name="Martin F."/>
            <person name="Silar P."/>
            <person name="Natvig D.O."/>
            <person name="Lalanne C."/>
            <person name="Gautier V."/>
            <person name="Ament-Velasquez S.L."/>
            <person name="Kruys A."/>
            <person name="Hutchinson M.I."/>
            <person name="Powell A.J."/>
            <person name="Barry K."/>
            <person name="Miller A.N."/>
            <person name="Grigoriev I.V."/>
            <person name="Debuchy R."/>
            <person name="Gladieux P."/>
            <person name="Hiltunen Thoren M."/>
            <person name="Johannesson H."/>
        </authorList>
    </citation>
    <scope>NUCLEOTIDE SEQUENCE</scope>
    <source>
        <strain evidence="2">CBS 990.96</strain>
    </source>
</reference>
<dbReference type="AlphaFoldDB" id="A0AAN7BSB3"/>
<dbReference type="GO" id="GO:0032259">
    <property type="term" value="P:methylation"/>
    <property type="evidence" value="ECO:0007669"/>
    <property type="project" value="UniProtKB-KW"/>
</dbReference>
<dbReference type="Pfam" id="PF08241">
    <property type="entry name" value="Methyltransf_11"/>
    <property type="match status" value="1"/>
</dbReference>
<gene>
    <name evidence="2" type="ORF">QBC38DRAFT_454156</name>
</gene>
<dbReference type="Gene3D" id="3.40.50.150">
    <property type="entry name" value="Vaccinia Virus protein VP39"/>
    <property type="match status" value="1"/>
</dbReference>
<evidence type="ECO:0000259" key="1">
    <source>
        <dbReference type="Pfam" id="PF08241"/>
    </source>
</evidence>
<keyword evidence="2" id="KW-0808">Transferase</keyword>
<dbReference type="CDD" id="cd02440">
    <property type="entry name" value="AdoMet_MTases"/>
    <property type="match status" value="1"/>
</dbReference>
<evidence type="ECO:0000313" key="3">
    <source>
        <dbReference type="Proteomes" id="UP001301958"/>
    </source>
</evidence>
<keyword evidence="3" id="KW-1185">Reference proteome</keyword>
<accession>A0AAN7BSB3</accession>
<name>A0AAN7BSB3_9PEZI</name>
<organism evidence="2 3">
    <name type="scientific">Podospora fimiseda</name>
    <dbReference type="NCBI Taxonomy" id="252190"/>
    <lineage>
        <taxon>Eukaryota</taxon>
        <taxon>Fungi</taxon>
        <taxon>Dikarya</taxon>
        <taxon>Ascomycota</taxon>
        <taxon>Pezizomycotina</taxon>
        <taxon>Sordariomycetes</taxon>
        <taxon>Sordariomycetidae</taxon>
        <taxon>Sordariales</taxon>
        <taxon>Podosporaceae</taxon>
        <taxon>Podospora</taxon>
    </lineage>
</organism>
<dbReference type="GO" id="GO:0008757">
    <property type="term" value="F:S-adenosylmethionine-dependent methyltransferase activity"/>
    <property type="evidence" value="ECO:0007669"/>
    <property type="project" value="InterPro"/>
</dbReference>
<dbReference type="InterPro" id="IPR013216">
    <property type="entry name" value="Methyltransf_11"/>
</dbReference>
<protein>
    <submittedName>
        <fullName evidence="2">S-adenosyl-L-methionine-dependent methyltransferase</fullName>
    </submittedName>
</protein>
<sequence>MAVSATMAKELEKFFQNINKIPTVNNTWEGVLLDNAARVSTPLVMQMLNQMGINKDTNTPFKMFENACGAGVVAPVLQQMIKPEVLKQSSILCGDFSEPAVGLVKKRIETEGWINTAAQRIDGQNTGLGDGQFTHVTTNIGYHVIPDSEKALDETIRILKPGGILGFTTWHKEAGWVDNVKEAFETFPFEAPCVFTLQTAPWGKWSDVNWIRKTLEAKGVQDVKVNIFAHLTQVDNADHFMSHFSMMIEWVMSSSWSEELRKQHPREEVMRLMKEFLEKKYEGKPWNLSWISVIATGRV</sequence>
<keyword evidence="2" id="KW-0489">Methyltransferase</keyword>
<dbReference type="InterPro" id="IPR029063">
    <property type="entry name" value="SAM-dependent_MTases_sf"/>
</dbReference>
<comment type="caution">
    <text evidence="2">The sequence shown here is derived from an EMBL/GenBank/DDBJ whole genome shotgun (WGS) entry which is preliminary data.</text>
</comment>
<dbReference type="Proteomes" id="UP001301958">
    <property type="component" value="Unassembled WGS sequence"/>
</dbReference>
<reference evidence="2" key="2">
    <citation type="submission" date="2023-05" db="EMBL/GenBank/DDBJ databases">
        <authorList>
            <consortium name="Lawrence Berkeley National Laboratory"/>
            <person name="Steindorff A."/>
            <person name="Hensen N."/>
            <person name="Bonometti L."/>
            <person name="Westerberg I."/>
            <person name="Brannstrom I.O."/>
            <person name="Guillou S."/>
            <person name="Cros-Aarteil S."/>
            <person name="Calhoun S."/>
            <person name="Haridas S."/>
            <person name="Kuo A."/>
            <person name="Mondo S."/>
            <person name="Pangilinan J."/>
            <person name="Riley R."/>
            <person name="Labutti K."/>
            <person name="Andreopoulos B."/>
            <person name="Lipzen A."/>
            <person name="Chen C."/>
            <person name="Yanf M."/>
            <person name="Daum C."/>
            <person name="Ng V."/>
            <person name="Clum A."/>
            <person name="Ohm R."/>
            <person name="Martin F."/>
            <person name="Silar P."/>
            <person name="Natvig D."/>
            <person name="Lalanne C."/>
            <person name="Gautier V."/>
            <person name="Ament-Velasquez S.L."/>
            <person name="Kruys A."/>
            <person name="Hutchinson M.I."/>
            <person name="Powell A.J."/>
            <person name="Barry K."/>
            <person name="Miller A.N."/>
            <person name="Grigoriev I.V."/>
            <person name="Debuchy R."/>
            <person name="Gladieux P."/>
            <person name="Thoren M.H."/>
            <person name="Johannesson H."/>
        </authorList>
    </citation>
    <scope>NUCLEOTIDE SEQUENCE</scope>
    <source>
        <strain evidence="2">CBS 990.96</strain>
    </source>
</reference>
<dbReference type="EMBL" id="MU865317">
    <property type="protein sequence ID" value="KAK4228566.1"/>
    <property type="molecule type" value="Genomic_DNA"/>
</dbReference>
<feature type="domain" description="Methyltransferase type 11" evidence="1">
    <location>
        <begin position="67"/>
        <end position="165"/>
    </location>
</feature>
<evidence type="ECO:0000313" key="2">
    <source>
        <dbReference type="EMBL" id="KAK4228566.1"/>
    </source>
</evidence>
<dbReference type="SUPFAM" id="SSF53335">
    <property type="entry name" value="S-adenosyl-L-methionine-dependent methyltransferases"/>
    <property type="match status" value="1"/>
</dbReference>